<dbReference type="InterPro" id="IPR010323">
    <property type="entry name" value="DUF924"/>
</dbReference>
<dbReference type="STRING" id="988480.A0A075B3P8"/>
<dbReference type="HOGENOM" id="CLU_065010_2_0_1"/>
<dbReference type="InterPro" id="IPR011990">
    <property type="entry name" value="TPR-like_helical_dom_sf"/>
</dbReference>
<accession>A0A075B3P8</accession>
<dbReference type="OrthoDB" id="414698at2759"/>
<dbReference type="OMA" id="WDYQLLP"/>
<organism evidence="1 2">
    <name type="scientific">Rozella allomycis (strain CSF55)</name>
    <dbReference type="NCBI Taxonomy" id="988480"/>
    <lineage>
        <taxon>Eukaryota</taxon>
        <taxon>Fungi</taxon>
        <taxon>Fungi incertae sedis</taxon>
        <taxon>Cryptomycota</taxon>
        <taxon>Cryptomycota incertae sedis</taxon>
        <taxon>Rozella</taxon>
    </lineage>
</organism>
<protein>
    <submittedName>
        <fullName evidence="1">Tetratricopeptide-like helical domain-containing protein</fullName>
    </submittedName>
</protein>
<reference evidence="1 2" key="1">
    <citation type="journal article" date="2013" name="Curr. Biol.">
        <title>Shared signatures of parasitism and phylogenomics unite Cryptomycota and microsporidia.</title>
        <authorList>
            <person name="James T.Y."/>
            <person name="Pelin A."/>
            <person name="Bonen L."/>
            <person name="Ahrendt S."/>
            <person name="Sain D."/>
            <person name="Corradi N."/>
            <person name="Stajich J.E."/>
        </authorList>
    </citation>
    <scope>NUCLEOTIDE SEQUENCE [LARGE SCALE GENOMIC DNA]</scope>
    <source>
        <strain evidence="1 2">CSF55</strain>
    </source>
</reference>
<dbReference type="SUPFAM" id="SSF48452">
    <property type="entry name" value="TPR-like"/>
    <property type="match status" value="2"/>
</dbReference>
<keyword evidence="2" id="KW-1185">Reference proteome</keyword>
<proteinExistence type="predicted"/>
<evidence type="ECO:0000313" key="2">
    <source>
        <dbReference type="Proteomes" id="UP000030755"/>
    </source>
</evidence>
<name>A0A075B3P8_ROZAC</name>
<dbReference type="EMBL" id="KE560361">
    <property type="protein sequence ID" value="EPZ37047.1"/>
    <property type="molecule type" value="Genomic_DNA"/>
</dbReference>
<dbReference type="Proteomes" id="UP000030755">
    <property type="component" value="Unassembled WGS sequence"/>
</dbReference>
<gene>
    <name evidence="1" type="ORF">O9G_004458</name>
</gene>
<dbReference type="Gene3D" id="1.25.40.10">
    <property type="entry name" value="Tetratricopeptide repeat domain"/>
    <property type="match status" value="2"/>
</dbReference>
<dbReference type="Gene3D" id="1.20.58.320">
    <property type="entry name" value="TPR-like"/>
    <property type="match status" value="1"/>
</dbReference>
<sequence length="299" mass="35156">MSKELTQKILTFWFKDLKNIPSISQSWFASNKEFDDQIASLFKQDLLSFSKPDASNSLQAYTKPLDILAIIILLDQFPRNIYRNTAKAFSFDSLALQLAQKAVNLKSDKDLPTPFHKMFMYLPFEHSEDIEMQNIAVDLFTKLGLEQENGEFKTFFNVCLDHAIQHRKVIEKFGRFPHRNAYLGRVSTKEELEFLNDENKPQWNLPTPFHKMFMYLPFEHSEDIEMQNIAVDLFTKLGLEQENGEFKTFFNVCLDHAIQHRKVIEKFGRFPHRNGYLGRVSTKEELEFLNDENKPPWSK</sequence>
<dbReference type="AlphaFoldDB" id="A0A075B3P8"/>
<evidence type="ECO:0000313" key="1">
    <source>
        <dbReference type="EMBL" id="EPZ37047.1"/>
    </source>
</evidence>
<dbReference type="Pfam" id="PF06041">
    <property type="entry name" value="DUF924"/>
    <property type="match status" value="2"/>
</dbReference>